<feature type="domain" description="Fungal lipase-type" evidence="7">
    <location>
        <begin position="297"/>
        <end position="461"/>
    </location>
</feature>
<evidence type="ECO:0000256" key="2">
    <source>
        <dbReference type="ARBA" id="ARBA00043996"/>
    </source>
</evidence>
<dbReference type="Pfam" id="PF01764">
    <property type="entry name" value="Lipase_3"/>
    <property type="match status" value="1"/>
</dbReference>
<dbReference type="SUPFAM" id="SSF53474">
    <property type="entry name" value="alpha/beta-Hydrolases"/>
    <property type="match status" value="1"/>
</dbReference>
<keyword evidence="6" id="KW-0472">Membrane</keyword>
<comment type="caution">
    <text evidence="8">The sequence shown here is derived from an EMBL/GenBank/DDBJ whole genome shotgun (WGS) entry which is preliminary data.</text>
</comment>
<feature type="transmembrane region" description="Helical" evidence="6">
    <location>
        <begin position="61"/>
        <end position="79"/>
    </location>
</feature>
<sequence>MRPVTTPQTAYTSPRAPVSAAPTSCTSRDECALRAHAQDLGGICRAQRRSRSIAVWSRRNIVVAFLSFLVGGARAYLWTLVVSPASVLFDPLSTLATLVLYPLIALGLAALVAALYIFSLVGGGRVVDWLSSTYANGWSIVNWADPTIFGPRSVTAFAEARAFLQGNVETTSPPDALPDNDDPNFTSLKTVRVFSLPLARVSLLMSSLVYERDDALVDEAAHVMERAQARFPITSPEYAAETRRAEALIVQSERLIKDKAAEWGLEFDGVSDLTTVGGPFAGIFYTRAGADKPFICLVFKGTTPTRFQEFLTDATINKTGAGVFFGPGSGAVHAGFYHNLFVTNDNGGRGGDGYGSLVRTLRHVAQRMKQTKRSDDRIPLWVAGHSLGSALASLCFARFLRSQADLGPDLELRDAYCFGTPRLGDGAFASAFEQTLVTPLDRKNILWRVRNHLDLITAIPPGLGDNESGRNALSSASVLNFAWLGAAVRLRPAGSPFRRPFYSLERLGAFHGAVEVRVDDVNAAEAEAEKGLPPPSLKPNPLVFAMSLLPAPLYNHLPASYLSHLDNVWTTAQQQTAERVEAMRGNRSSSSRVKATELVDDAHARLLQIRRKARKAAGAGRAARG</sequence>
<dbReference type="InterPro" id="IPR051218">
    <property type="entry name" value="Sec_MonoDiacylglyc_Lipase"/>
</dbReference>
<evidence type="ECO:0000313" key="9">
    <source>
        <dbReference type="Proteomes" id="UP000311382"/>
    </source>
</evidence>
<dbReference type="PANTHER" id="PTHR45856">
    <property type="entry name" value="ALPHA/BETA-HYDROLASES SUPERFAMILY PROTEIN"/>
    <property type="match status" value="1"/>
</dbReference>
<feature type="transmembrane region" description="Helical" evidence="6">
    <location>
        <begin position="99"/>
        <end position="121"/>
    </location>
</feature>
<evidence type="ECO:0000256" key="5">
    <source>
        <dbReference type="SAM" id="MobiDB-lite"/>
    </source>
</evidence>
<organism evidence="8 9">
    <name type="scientific">Rhodotorula diobovata</name>
    <dbReference type="NCBI Taxonomy" id="5288"/>
    <lineage>
        <taxon>Eukaryota</taxon>
        <taxon>Fungi</taxon>
        <taxon>Dikarya</taxon>
        <taxon>Basidiomycota</taxon>
        <taxon>Pucciniomycotina</taxon>
        <taxon>Microbotryomycetes</taxon>
        <taxon>Sporidiobolales</taxon>
        <taxon>Sporidiobolaceae</taxon>
        <taxon>Rhodotorula</taxon>
    </lineage>
</organism>
<accession>A0A5C5FXI5</accession>
<evidence type="ECO:0000313" key="8">
    <source>
        <dbReference type="EMBL" id="TNY21335.1"/>
    </source>
</evidence>
<dbReference type="Proteomes" id="UP000311382">
    <property type="component" value="Unassembled WGS sequence"/>
</dbReference>
<keyword evidence="1" id="KW-1015">Disulfide bond</keyword>
<dbReference type="PANTHER" id="PTHR45856:SF24">
    <property type="entry name" value="FUNGAL LIPASE-LIKE DOMAIN-CONTAINING PROTEIN"/>
    <property type="match status" value="1"/>
</dbReference>
<dbReference type="OrthoDB" id="2520028at2759"/>
<feature type="region of interest" description="Disordered" evidence="5">
    <location>
        <begin position="1"/>
        <end position="21"/>
    </location>
</feature>
<evidence type="ECO:0000256" key="6">
    <source>
        <dbReference type="SAM" id="Phobius"/>
    </source>
</evidence>
<reference evidence="8 9" key="1">
    <citation type="submission" date="2019-03" db="EMBL/GenBank/DDBJ databases">
        <title>Rhodosporidium diobovatum UCD-FST 08-225 genome sequencing, assembly, and annotation.</title>
        <authorList>
            <person name="Fakankun I.U."/>
            <person name="Fristensky B."/>
            <person name="Levin D.B."/>
        </authorList>
    </citation>
    <scope>NUCLEOTIDE SEQUENCE [LARGE SCALE GENOMIC DNA]</scope>
    <source>
        <strain evidence="8 9">UCD-FST 08-225</strain>
    </source>
</reference>
<gene>
    <name evidence="8" type="ORF">DMC30DRAFT_446293</name>
</gene>
<dbReference type="InterPro" id="IPR029058">
    <property type="entry name" value="AB_hydrolase_fold"/>
</dbReference>
<dbReference type="GO" id="GO:0006629">
    <property type="term" value="P:lipid metabolic process"/>
    <property type="evidence" value="ECO:0007669"/>
    <property type="project" value="InterPro"/>
</dbReference>
<dbReference type="CDD" id="cd00519">
    <property type="entry name" value="Lipase_3"/>
    <property type="match status" value="1"/>
</dbReference>
<protein>
    <submittedName>
        <fullName evidence="8">Proteophosphoglycan ppg4</fullName>
    </submittedName>
</protein>
<feature type="transmembrane region" description="Helical" evidence="6">
    <location>
        <begin position="378"/>
        <end position="400"/>
    </location>
</feature>
<dbReference type="AlphaFoldDB" id="A0A5C5FXI5"/>
<evidence type="ECO:0000256" key="3">
    <source>
        <dbReference type="ARBA" id="ARBA00047591"/>
    </source>
</evidence>
<evidence type="ECO:0000256" key="1">
    <source>
        <dbReference type="ARBA" id="ARBA00023157"/>
    </source>
</evidence>
<evidence type="ECO:0000259" key="7">
    <source>
        <dbReference type="Pfam" id="PF01764"/>
    </source>
</evidence>
<comment type="catalytic activity">
    <reaction evidence="4">
        <text>a monoacylglycerol + H2O = glycerol + a fatty acid + H(+)</text>
        <dbReference type="Rhea" id="RHEA:15245"/>
        <dbReference type="ChEBI" id="CHEBI:15377"/>
        <dbReference type="ChEBI" id="CHEBI:15378"/>
        <dbReference type="ChEBI" id="CHEBI:17408"/>
        <dbReference type="ChEBI" id="CHEBI:17754"/>
        <dbReference type="ChEBI" id="CHEBI:28868"/>
    </reaction>
</comment>
<proteinExistence type="inferred from homology"/>
<feature type="compositionally biased region" description="Polar residues" evidence="5">
    <location>
        <begin position="1"/>
        <end position="12"/>
    </location>
</feature>
<comment type="similarity">
    <text evidence="2">Belongs to the AB hydrolase superfamily. Lipase family. Class 3 subfamily.</text>
</comment>
<keyword evidence="9" id="KW-1185">Reference proteome</keyword>
<evidence type="ECO:0000256" key="4">
    <source>
        <dbReference type="ARBA" id="ARBA00048461"/>
    </source>
</evidence>
<dbReference type="EMBL" id="SOZI01000046">
    <property type="protein sequence ID" value="TNY21335.1"/>
    <property type="molecule type" value="Genomic_DNA"/>
</dbReference>
<dbReference type="STRING" id="5288.A0A5C5FXI5"/>
<dbReference type="InterPro" id="IPR002921">
    <property type="entry name" value="Fungal_lipase-type"/>
</dbReference>
<keyword evidence="6" id="KW-0812">Transmembrane</keyword>
<name>A0A5C5FXI5_9BASI</name>
<dbReference type="Gene3D" id="3.40.50.1820">
    <property type="entry name" value="alpha/beta hydrolase"/>
    <property type="match status" value="1"/>
</dbReference>
<comment type="catalytic activity">
    <reaction evidence="3">
        <text>a diacylglycerol + H2O = a monoacylglycerol + a fatty acid + H(+)</text>
        <dbReference type="Rhea" id="RHEA:32731"/>
        <dbReference type="ChEBI" id="CHEBI:15377"/>
        <dbReference type="ChEBI" id="CHEBI:15378"/>
        <dbReference type="ChEBI" id="CHEBI:17408"/>
        <dbReference type="ChEBI" id="CHEBI:18035"/>
        <dbReference type="ChEBI" id="CHEBI:28868"/>
    </reaction>
</comment>
<keyword evidence="6" id="KW-1133">Transmembrane helix</keyword>